<proteinExistence type="predicted"/>
<keyword evidence="2" id="KW-1185">Reference proteome</keyword>
<accession>Q4A6Y7</accession>
<dbReference type="NCBIfam" id="NF045957">
    <property type="entry name" value="MHO_1590_dom"/>
    <property type="match status" value="1"/>
</dbReference>
<dbReference type="Proteomes" id="UP000000549">
    <property type="component" value="Chromosome"/>
</dbReference>
<evidence type="ECO:0000313" key="2">
    <source>
        <dbReference type="Proteomes" id="UP000000549"/>
    </source>
</evidence>
<gene>
    <name evidence="1" type="ordered locus">MS53_0063</name>
</gene>
<dbReference type="KEGG" id="msy:MS53_0063"/>
<dbReference type="EMBL" id="AE017245">
    <property type="protein sequence ID" value="AAZ43484.2"/>
    <property type="molecule type" value="Genomic_DNA"/>
</dbReference>
<sequence>MKMNKKHKFLTFLFLLILAGASGSAIYFLYQNDWKLKKDKASDSDKRFEFTSQENVFPDLDAEYFQKYIKLNSQNKEEIKQEIVLPIVSDVLSRLKSAEGKVEFDYTVKNTKNIEIYFKYKNGSNYQTKAYLVYLD</sequence>
<organism evidence="1 2">
    <name type="scientific">Mycoplasmopsis synoviae (strain 53)</name>
    <name type="common">Mycoplasma synoviae</name>
    <dbReference type="NCBI Taxonomy" id="262723"/>
    <lineage>
        <taxon>Bacteria</taxon>
        <taxon>Bacillati</taxon>
        <taxon>Mycoplasmatota</taxon>
        <taxon>Mycoplasmoidales</taxon>
        <taxon>Metamycoplasmataceae</taxon>
        <taxon>Mycoplasmopsis</taxon>
    </lineage>
</organism>
<dbReference type="AlphaFoldDB" id="Q4A6Y7"/>
<dbReference type="STRING" id="262723.MS53_0063"/>
<evidence type="ECO:0000313" key="1">
    <source>
        <dbReference type="EMBL" id="AAZ43484.2"/>
    </source>
</evidence>
<dbReference type="HOGENOM" id="CLU_1873163_0_0_14"/>
<name>Q4A6Y7_MYCS5</name>
<reference evidence="1 2" key="1">
    <citation type="journal article" date="2005" name="J. Bacteriol.">
        <title>Swine and poultry pathogens: the complete genome sequences of two strains of Mycoplasma hyopneumoniae and a strain of Mycoplasma synoviae.</title>
        <authorList>
            <person name="Vasconcelos A.T."/>
            <person name="Ferreira H.B."/>
            <person name="Bizarro C.V."/>
            <person name="Bonatto S.L."/>
            <person name="Carvalho M.O."/>
            <person name="Pinto P.M."/>
            <person name="Almeida D.F."/>
            <person name="Almeida L.G."/>
            <person name="Almeida R."/>
            <person name="Alves-Filho L."/>
            <person name="Assuncao E.N."/>
            <person name="Azevedo V.A."/>
            <person name="Bogo M.R."/>
            <person name="Brigido M.M."/>
            <person name="Brocchi M."/>
            <person name="Burity H.A."/>
            <person name="Camargo A.A."/>
            <person name="Camargo S.S."/>
            <person name="Carepo M.S."/>
            <person name="Carraro D.M."/>
            <person name="de Mattos Cascardo J.C."/>
            <person name="Castro L.A."/>
            <person name="Cavalcanti G."/>
            <person name="Chemale G."/>
            <person name="Collevatti R.G."/>
            <person name="Cunha C.W."/>
            <person name="Dallagiovanna B."/>
            <person name="Dambros B.P."/>
            <person name="Dellagostin O.A."/>
            <person name="Falcao C."/>
            <person name="Fantinatti-Garboggini F."/>
            <person name="Felipe M.S."/>
            <person name="Fiorentin L."/>
            <person name="Franco G.R."/>
            <person name="Freitas N.S."/>
            <person name="Frias D."/>
            <person name="Grangeiro T.B."/>
            <person name="Grisard E.C."/>
            <person name="Guimaraes C.T."/>
            <person name="Hungria M."/>
            <person name="Jardim S.N."/>
            <person name="Krieger M.A."/>
            <person name="Laurino J.P."/>
            <person name="Lima L.F."/>
            <person name="Lopes M.I."/>
            <person name="Loreto E.L."/>
            <person name="Madeira H.M."/>
            <person name="Manfio G.P."/>
            <person name="Maranhao A.Q."/>
            <person name="Martinkovics C.T."/>
            <person name="Medeiros S.R."/>
            <person name="Moreira M.A."/>
            <person name="Neiva M."/>
            <person name="Ramalho-Neto C.E."/>
            <person name="Nicolas M.F."/>
            <person name="Oliveira S.C."/>
            <person name="Paixao R.F."/>
            <person name="Pedrosa F.O."/>
            <person name="Pena S.D."/>
            <person name="Pereira M."/>
            <person name="Pereira-Ferrari L."/>
            <person name="Piffer I."/>
            <person name="Pinto L.S."/>
            <person name="Potrich D.P."/>
            <person name="Salim A.C."/>
            <person name="Santos F.R."/>
            <person name="Schmitt R."/>
            <person name="Schneider M.P."/>
            <person name="Schrank A."/>
            <person name="Schrank I.S."/>
            <person name="Schuck A.F."/>
            <person name="Seuanez H.N."/>
            <person name="Silva D.W."/>
            <person name="Silva R."/>
            <person name="Silva S.C."/>
            <person name="Soares C.M."/>
            <person name="Souza K.R."/>
            <person name="Souza R.C."/>
            <person name="Staats C.C."/>
            <person name="Steffens M.B."/>
            <person name="Teixeira S.M."/>
            <person name="Urmenyi T.P."/>
            <person name="Vainstein M.H."/>
            <person name="Zuccherato L.W."/>
            <person name="Simpson A.J."/>
            <person name="Zaha A."/>
        </authorList>
    </citation>
    <scope>NUCLEOTIDE SEQUENCE [LARGE SCALE GENOMIC DNA]</scope>
    <source>
        <strain evidence="1 2">53</strain>
    </source>
</reference>
<protein>
    <submittedName>
        <fullName evidence="1">Uncharacterized protein</fullName>
    </submittedName>
</protein>